<reference evidence="3" key="1">
    <citation type="journal article" date="2023" name="Int. J. Syst. Evol. Microbiol.">
        <title>Claveliimonas bilis gen. nov., sp. nov., deoxycholic acid-producing bacteria isolated from human faeces, and reclassification of Sellimonas monacensis Zenner et al. 2021 as Claveliimonas monacensis comb. nov.</title>
        <authorList>
            <person name="Hisatomi A."/>
            <person name="Kastawa N.W.E.P.G."/>
            <person name="Song I."/>
            <person name="Ohkuma M."/>
            <person name="Fukiya S."/>
            <person name="Sakamoto M."/>
        </authorList>
    </citation>
    <scope>NUCLEOTIDE SEQUENCE [LARGE SCALE GENOMIC DNA]</scope>
    <source>
        <strain evidence="3">12BBH14</strain>
    </source>
</reference>
<dbReference type="EC" id="3.5.2.9" evidence="1"/>
<dbReference type="PANTHER" id="PTHR30292">
    <property type="entry name" value="UNCHARACTERIZED PROTEIN YBGL-RELATED"/>
    <property type="match status" value="1"/>
</dbReference>
<gene>
    <name evidence="1" type="primary">pxpA</name>
    <name evidence="2" type="ORF">Lac1_28650</name>
</gene>
<name>A0ABM8I986_9FIRM</name>
<comment type="catalytic activity">
    <reaction evidence="1">
        <text>5-oxo-L-proline + ATP + 2 H2O = L-glutamate + ADP + phosphate + H(+)</text>
        <dbReference type="Rhea" id="RHEA:10348"/>
        <dbReference type="ChEBI" id="CHEBI:15377"/>
        <dbReference type="ChEBI" id="CHEBI:15378"/>
        <dbReference type="ChEBI" id="CHEBI:29985"/>
        <dbReference type="ChEBI" id="CHEBI:30616"/>
        <dbReference type="ChEBI" id="CHEBI:43474"/>
        <dbReference type="ChEBI" id="CHEBI:58402"/>
        <dbReference type="ChEBI" id="CHEBI:456216"/>
        <dbReference type="EC" id="3.5.2.9"/>
    </reaction>
</comment>
<comment type="similarity">
    <text evidence="1">Belongs to the LamB/PxpA family.</text>
</comment>
<dbReference type="PANTHER" id="PTHR30292:SF0">
    <property type="entry name" value="5-OXOPROLINASE SUBUNIT A"/>
    <property type="match status" value="1"/>
</dbReference>
<evidence type="ECO:0000313" key="2">
    <source>
        <dbReference type="EMBL" id="BDZ78682.1"/>
    </source>
</evidence>
<evidence type="ECO:0000256" key="1">
    <source>
        <dbReference type="HAMAP-Rule" id="MF_00691"/>
    </source>
</evidence>
<dbReference type="Proteomes" id="UP001305815">
    <property type="component" value="Chromosome"/>
</dbReference>
<accession>A0ABM8I986</accession>
<dbReference type="NCBIfam" id="NF003814">
    <property type="entry name" value="PRK05406.1-3"/>
    <property type="match status" value="1"/>
</dbReference>
<sequence>MYFVDLNCDLGESFGNYKCGMDEEVIPFISSANIACGFHASDPLVMMKTVALAKENQVSVGAHPGYPDLVGFGRRNLSASPAEVKAMVQYQVGALQAIAKAQGMSVRHVKPHGAMYNMAGKDAKLAEAICEGIYEVDPGLILLGLSGSEMLKAAEKTGLRSAKEVFADRAYEEDGSLVARSRPGAMITNEEEAIERVVRMIKEGKVTAITGKDIEVQADSICVHGDGEKALAFVEKIRKTLVQEGIEIVPLEKIVGQRQAHSF</sequence>
<organism evidence="2 3">
    <name type="scientific">Claveliimonas bilis</name>
    <dbReference type="NCBI Taxonomy" id="3028070"/>
    <lineage>
        <taxon>Bacteria</taxon>
        <taxon>Bacillati</taxon>
        <taxon>Bacillota</taxon>
        <taxon>Clostridia</taxon>
        <taxon>Lachnospirales</taxon>
        <taxon>Lachnospiraceae</taxon>
        <taxon>Claveliimonas</taxon>
    </lineage>
</organism>
<keyword evidence="1" id="KW-0378">Hydrolase</keyword>
<dbReference type="InterPro" id="IPR005501">
    <property type="entry name" value="LamB/YcsF/PxpA-like"/>
</dbReference>
<keyword evidence="3" id="KW-1185">Reference proteome</keyword>
<proteinExistence type="inferred from homology"/>
<keyword evidence="1" id="KW-0547">Nucleotide-binding</keyword>
<protein>
    <recommendedName>
        <fullName evidence="1">5-oxoprolinase subunit A</fullName>
        <shortName evidence="1">5-OPase subunit A</shortName>
        <ecNumber evidence="1">3.5.2.9</ecNumber>
    </recommendedName>
    <alternativeName>
        <fullName evidence="1">5-oxoprolinase (ATP-hydrolyzing) subunit A</fullName>
    </alternativeName>
</protein>
<keyword evidence="1" id="KW-0067">ATP-binding</keyword>
<comment type="subunit">
    <text evidence="1">Forms a complex composed of PxpA, PxpB and PxpC.</text>
</comment>
<dbReference type="RefSeq" id="WP_230105036.1">
    <property type="nucleotide sequence ID" value="NZ_AP024845.1"/>
</dbReference>
<dbReference type="Pfam" id="PF03746">
    <property type="entry name" value="LamB_YcsF"/>
    <property type="match status" value="1"/>
</dbReference>
<evidence type="ECO:0000313" key="3">
    <source>
        <dbReference type="Proteomes" id="UP001305815"/>
    </source>
</evidence>
<comment type="function">
    <text evidence="1">Catalyzes the cleavage of 5-oxoproline to form L-glutamate coupled to the hydrolysis of ATP to ADP and inorganic phosphate.</text>
</comment>
<dbReference type="EMBL" id="AP027742">
    <property type="protein sequence ID" value="BDZ78682.1"/>
    <property type="molecule type" value="Genomic_DNA"/>
</dbReference>
<dbReference type="HAMAP" id="MF_00691">
    <property type="entry name" value="PxpA"/>
    <property type="match status" value="1"/>
</dbReference>
<dbReference type="NCBIfam" id="NF003816">
    <property type="entry name" value="PRK05406.1-5"/>
    <property type="match status" value="1"/>
</dbReference>
<dbReference type="CDD" id="cd10787">
    <property type="entry name" value="LamB_YcsF_like"/>
    <property type="match status" value="1"/>
</dbReference>